<evidence type="ECO:0000256" key="1">
    <source>
        <dbReference type="PROSITE-ProRule" id="PRU00076"/>
    </source>
</evidence>
<name>A0A6P4Z770_BRABE</name>
<dbReference type="Proteomes" id="UP000515135">
    <property type="component" value="Unplaced"/>
</dbReference>
<feature type="region of interest" description="Disordered" evidence="2">
    <location>
        <begin position="159"/>
        <end position="180"/>
    </location>
</feature>
<feature type="domain" description="EGF-like" evidence="4">
    <location>
        <begin position="331"/>
        <end position="370"/>
    </location>
</feature>
<keyword evidence="1" id="KW-0245">EGF-like domain</keyword>
<dbReference type="OrthoDB" id="10347678at2759"/>
<comment type="caution">
    <text evidence="1">Lacks conserved residue(s) required for the propagation of feature annotation.</text>
</comment>
<sequence length="483" mass="51910">MQLFAYASSVFVVISWTSLEQLLGATAAPTGSPRYTHGIQPFSGQPSPTDAAIQGETNIASSWQSFIGDPLTNDLDGTTTATTHANLEADATDKVQLEMEETVTIEPTGLPDDANMEGDGPEDAILPTDAWTKATVKSNEEATEEFGFSKKAMSISDAEDSLGSKTTHMSSPKRSWSNNVTSPGLMIIGSSMQEAARGSELDTTNGPKLIPKLLIMRSTLQPSVDTNFTADDANTHVSSEPTKAAKDSTNIPRPVEENPTDITENTQEYHRLESSLSERASRSNISAAAVDIEEGSRLLDFINVTEAVSLPQMSGLSSGAGENDHSTYTSHGSMCKSSSTAACQNNGTCTTGNGGLACTCTALYRGRFCQESKLKLAVGETIGTSATVHWSTVDVNDTVVTSLYFSDGSRWDHISTSTRNSFTFNGLQPRQHYNQGVQSLFLCTHLSDETQALYVSPEKRPLKTYSPDFLVRLTSVLNFEDST</sequence>
<feature type="region of interest" description="Disordered" evidence="2">
    <location>
        <begin position="226"/>
        <end position="260"/>
    </location>
</feature>
<feature type="signal peptide" evidence="3">
    <location>
        <begin position="1"/>
        <end position="27"/>
    </location>
</feature>
<protein>
    <submittedName>
        <fullName evidence="6">Uncharacterized protein LOC109479701</fullName>
    </submittedName>
</protein>
<dbReference type="Gene3D" id="2.10.25.10">
    <property type="entry name" value="Laminin"/>
    <property type="match status" value="1"/>
</dbReference>
<evidence type="ECO:0000259" key="4">
    <source>
        <dbReference type="PROSITE" id="PS50026"/>
    </source>
</evidence>
<keyword evidence="1" id="KW-1015">Disulfide bond</keyword>
<reference evidence="6" key="1">
    <citation type="submission" date="2025-08" db="UniProtKB">
        <authorList>
            <consortium name="RefSeq"/>
        </authorList>
    </citation>
    <scope>IDENTIFICATION</scope>
    <source>
        <tissue evidence="6">Gonad</tissue>
    </source>
</reference>
<accession>A0A6P4Z770</accession>
<feature type="compositionally biased region" description="Polar residues" evidence="2">
    <location>
        <begin position="235"/>
        <end position="251"/>
    </location>
</feature>
<dbReference type="KEGG" id="bbel:109479701"/>
<keyword evidence="5" id="KW-1185">Reference proteome</keyword>
<organism evidence="5 6">
    <name type="scientific">Branchiostoma belcheri</name>
    <name type="common">Amphioxus</name>
    <dbReference type="NCBI Taxonomy" id="7741"/>
    <lineage>
        <taxon>Eukaryota</taxon>
        <taxon>Metazoa</taxon>
        <taxon>Chordata</taxon>
        <taxon>Cephalochordata</taxon>
        <taxon>Leptocardii</taxon>
        <taxon>Amphioxiformes</taxon>
        <taxon>Branchiostomatidae</taxon>
        <taxon>Branchiostoma</taxon>
    </lineage>
</organism>
<evidence type="ECO:0000256" key="2">
    <source>
        <dbReference type="SAM" id="MobiDB-lite"/>
    </source>
</evidence>
<evidence type="ECO:0000313" key="5">
    <source>
        <dbReference type="Proteomes" id="UP000515135"/>
    </source>
</evidence>
<dbReference type="CDD" id="cd00054">
    <property type="entry name" value="EGF_CA"/>
    <property type="match status" value="1"/>
</dbReference>
<dbReference type="RefSeq" id="XP_019637250.1">
    <property type="nucleotide sequence ID" value="XM_019781691.1"/>
</dbReference>
<feature type="compositionally biased region" description="Polar residues" evidence="2">
    <location>
        <begin position="163"/>
        <end position="180"/>
    </location>
</feature>
<dbReference type="PROSITE" id="PS50026">
    <property type="entry name" value="EGF_3"/>
    <property type="match status" value="1"/>
</dbReference>
<evidence type="ECO:0000313" key="6">
    <source>
        <dbReference type="RefSeq" id="XP_019637250.1"/>
    </source>
</evidence>
<dbReference type="InterPro" id="IPR000742">
    <property type="entry name" value="EGF"/>
</dbReference>
<feature type="disulfide bond" evidence="1">
    <location>
        <begin position="360"/>
        <end position="369"/>
    </location>
</feature>
<dbReference type="GeneID" id="109479701"/>
<gene>
    <name evidence="6" type="primary">LOC109479701</name>
</gene>
<keyword evidence="3" id="KW-0732">Signal</keyword>
<evidence type="ECO:0000256" key="3">
    <source>
        <dbReference type="SAM" id="SignalP"/>
    </source>
</evidence>
<dbReference type="AlphaFoldDB" id="A0A6P4Z770"/>
<proteinExistence type="predicted"/>
<dbReference type="PROSITE" id="PS00022">
    <property type="entry name" value="EGF_1"/>
    <property type="match status" value="1"/>
</dbReference>
<dbReference type="SUPFAM" id="SSF57196">
    <property type="entry name" value="EGF/Laminin"/>
    <property type="match status" value="1"/>
</dbReference>
<feature type="chain" id="PRO_5027581637" evidence="3">
    <location>
        <begin position="28"/>
        <end position="483"/>
    </location>
</feature>